<evidence type="ECO:0000313" key="9">
    <source>
        <dbReference type="Proteomes" id="UP000199092"/>
    </source>
</evidence>
<feature type="region of interest" description="Disordered" evidence="4">
    <location>
        <begin position="434"/>
        <end position="453"/>
    </location>
</feature>
<keyword evidence="9" id="KW-1185">Reference proteome</keyword>
<dbReference type="InterPro" id="IPR007168">
    <property type="entry name" value="Phageshock_PspC_N"/>
</dbReference>
<dbReference type="RefSeq" id="WP_091414354.1">
    <property type="nucleotide sequence ID" value="NZ_LT629749.1"/>
</dbReference>
<feature type="region of interest" description="Disordered" evidence="4">
    <location>
        <begin position="1"/>
        <end position="52"/>
    </location>
</feature>
<dbReference type="InterPro" id="IPR050482">
    <property type="entry name" value="Sensor_HK_TwoCompSys"/>
</dbReference>
<keyword evidence="5" id="KW-0472">Membrane</keyword>
<feature type="transmembrane region" description="Helical" evidence="5">
    <location>
        <begin position="79"/>
        <end position="102"/>
    </location>
</feature>
<protein>
    <submittedName>
        <fullName evidence="8">Signal transduction histidine kinase</fullName>
    </submittedName>
</protein>
<dbReference type="Gene3D" id="3.30.565.10">
    <property type="entry name" value="Histidine kinase-like ATPase, C-terminal domain"/>
    <property type="match status" value="1"/>
</dbReference>
<evidence type="ECO:0000256" key="2">
    <source>
        <dbReference type="ARBA" id="ARBA00022777"/>
    </source>
</evidence>
<dbReference type="PANTHER" id="PTHR24421:SF61">
    <property type="entry name" value="OXYGEN SENSOR HISTIDINE KINASE NREB"/>
    <property type="match status" value="1"/>
</dbReference>
<evidence type="ECO:0000256" key="5">
    <source>
        <dbReference type="SAM" id="Phobius"/>
    </source>
</evidence>
<dbReference type="EMBL" id="LT629749">
    <property type="protein sequence ID" value="SDT24419.1"/>
    <property type="molecule type" value="Genomic_DNA"/>
</dbReference>
<dbReference type="GO" id="GO:0000160">
    <property type="term" value="P:phosphorelay signal transduction system"/>
    <property type="evidence" value="ECO:0007669"/>
    <property type="project" value="UniProtKB-KW"/>
</dbReference>
<feature type="transmembrane region" description="Helical" evidence="5">
    <location>
        <begin position="130"/>
        <end position="148"/>
    </location>
</feature>
<dbReference type="InterPro" id="IPR036890">
    <property type="entry name" value="HATPase_C_sf"/>
</dbReference>
<evidence type="ECO:0000256" key="1">
    <source>
        <dbReference type="ARBA" id="ARBA00022679"/>
    </source>
</evidence>
<feature type="domain" description="Histidine kinase/HSP90-like ATPase" evidence="6">
    <location>
        <begin position="364"/>
        <end position="452"/>
    </location>
</feature>
<feature type="compositionally biased region" description="Pro residues" evidence="4">
    <location>
        <begin position="14"/>
        <end position="47"/>
    </location>
</feature>
<gene>
    <name evidence="8" type="ORF">SAMN04488543_3428</name>
</gene>
<accession>A0A1H1YT03</accession>
<dbReference type="PANTHER" id="PTHR24421">
    <property type="entry name" value="NITRATE/NITRITE SENSOR PROTEIN NARX-RELATED"/>
    <property type="match status" value="1"/>
</dbReference>
<name>A0A1H1YT03_9ACTN</name>
<dbReference type="Pfam" id="PF02518">
    <property type="entry name" value="HATPase_c"/>
    <property type="match status" value="1"/>
</dbReference>
<evidence type="ECO:0000259" key="7">
    <source>
        <dbReference type="Pfam" id="PF04024"/>
    </source>
</evidence>
<reference evidence="8 9" key="1">
    <citation type="submission" date="2016-10" db="EMBL/GenBank/DDBJ databases">
        <authorList>
            <person name="de Groot N.N."/>
        </authorList>
    </citation>
    <scope>NUCLEOTIDE SEQUENCE [LARGE SCALE GENOMIC DNA]</scope>
    <source>
        <strain evidence="8 9">DSM 21741</strain>
    </source>
</reference>
<keyword evidence="5" id="KW-0812">Transmembrane</keyword>
<dbReference type="OrthoDB" id="3534856at2"/>
<dbReference type="InterPro" id="IPR003594">
    <property type="entry name" value="HATPase_dom"/>
</dbReference>
<evidence type="ECO:0000259" key="6">
    <source>
        <dbReference type="Pfam" id="PF02518"/>
    </source>
</evidence>
<keyword evidence="1" id="KW-0808">Transferase</keyword>
<feature type="transmembrane region" description="Helical" evidence="5">
    <location>
        <begin position="238"/>
        <end position="257"/>
    </location>
</feature>
<dbReference type="AlphaFoldDB" id="A0A1H1YT03"/>
<keyword evidence="3" id="KW-0902">Two-component regulatory system</keyword>
<dbReference type="STRING" id="546871.SAMN04488543_3428"/>
<feature type="domain" description="Phage shock protein PspC N-terminal" evidence="7">
    <location>
        <begin position="49"/>
        <end position="104"/>
    </location>
</feature>
<evidence type="ECO:0000256" key="3">
    <source>
        <dbReference type="ARBA" id="ARBA00023012"/>
    </source>
</evidence>
<keyword evidence="2 8" id="KW-0418">Kinase</keyword>
<keyword evidence="5" id="KW-1133">Transmembrane helix</keyword>
<evidence type="ECO:0000256" key="4">
    <source>
        <dbReference type="SAM" id="MobiDB-lite"/>
    </source>
</evidence>
<feature type="transmembrane region" description="Helical" evidence="5">
    <location>
        <begin position="207"/>
        <end position="226"/>
    </location>
</feature>
<dbReference type="Pfam" id="PF04024">
    <property type="entry name" value="PspC"/>
    <property type="match status" value="1"/>
</dbReference>
<dbReference type="CDD" id="cd16917">
    <property type="entry name" value="HATPase_UhpB-NarQ-NarX-like"/>
    <property type="match status" value="1"/>
</dbReference>
<evidence type="ECO:0000313" key="8">
    <source>
        <dbReference type="EMBL" id="SDT24419.1"/>
    </source>
</evidence>
<feature type="compositionally biased region" description="Basic and acidic residues" evidence="4">
    <location>
        <begin position="440"/>
        <end position="453"/>
    </location>
</feature>
<dbReference type="SUPFAM" id="SSF55874">
    <property type="entry name" value="ATPase domain of HSP90 chaperone/DNA topoisomerase II/histidine kinase"/>
    <property type="match status" value="1"/>
</dbReference>
<proteinExistence type="predicted"/>
<organism evidence="8 9">
    <name type="scientific">Friedmanniella luteola</name>
    <dbReference type="NCBI Taxonomy" id="546871"/>
    <lineage>
        <taxon>Bacteria</taxon>
        <taxon>Bacillati</taxon>
        <taxon>Actinomycetota</taxon>
        <taxon>Actinomycetes</taxon>
        <taxon>Propionibacteriales</taxon>
        <taxon>Nocardioidaceae</taxon>
        <taxon>Friedmanniella</taxon>
    </lineage>
</organism>
<feature type="transmembrane region" description="Helical" evidence="5">
    <location>
        <begin position="160"/>
        <end position="178"/>
    </location>
</feature>
<dbReference type="Proteomes" id="UP000199092">
    <property type="component" value="Chromosome I"/>
</dbReference>
<sequence length="453" mass="48278">MSTAEGSRLRALPPELPAPPTPSAPAAPPRPGPVPPAAALEPVPPGRPRATRVADGAMIGGVSTGLAQHLGWPVLAVRIAFVALTLFQFLGVIAYGALWLLLPAQPPVTAPGLEAATRTGLRTSTPRRRVEWGTLVALAALGTGLLWLVQVSGLGVSQRLFWPVAFACVGAALVWRQADSAQQKRWQAEAGGRAWLAPFVARGGWPALVRVIVGLGLVGAAFGLVVAQQGQLDQLPEVMAMTVMALAGLAVVVAPWIHRSRTALNTVRAEKVRADARADMAAHLHDSVLQTLALIQRQSEDPRAVQQLARRQERELRTWLYGEELTETTLKAALTTAAAEVEDERAVPVELVVVGDAEPSDAVQALVRAAREAMVNAAKHSGADKIDVYAEVDDDLIEVFVRDRGDGFALDDVPEDRMGVRGSIIDRMARHGGTATVRSRPGDGTEVRLEIRR</sequence>
<dbReference type="GO" id="GO:0016301">
    <property type="term" value="F:kinase activity"/>
    <property type="evidence" value="ECO:0007669"/>
    <property type="project" value="UniProtKB-KW"/>
</dbReference>